<feature type="region of interest" description="Disordered" evidence="1">
    <location>
        <begin position="436"/>
        <end position="478"/>
    </location>
</feature>
<accession>A0A0D2DX07</accession>
<dbReference type="Proteomes" id="UP000053342">
    <property type="component" value="Unassembled WGS sequence"/>
</dbReference>
<dbReference type="VEuPathDB" id="FungiDB:PV06_02776"/>
<feature type="region of interest" description="Disordered" evidence="1">
    <location>
        <begin position="190"/>
        <end position="249"/>
    </location>
</feature>
<sequence>MKHRPEQLNIREDPFYFPEIDLNFDLAAFGIPSEASSGASTRSLPSTQSSLQISDEDGLDECERVGGEEEEAGLDIHSYSTPGGVSGFGSGPGTSFHAGNGSKSQEHYSLFEDEPLVLDNPVFDLGDDGFLHPAVSALLQDGDEAGMDPWAAHGGNVSIGGDNYPGVQLPDDQIHFDEDIIMFEDSEAAVQNAGAPVTPQRAGTEAQQSEHGTSLTESYQEQSETAEAPQQRVRQVKPLRPDQRTELTNRDLSNWNQNYLANMDEAYKAKQNQKSHREAKKKAEFWVMEQGIGNVATSFGADREPHPLAMFSGQSLWDLLKGVPIGVKRSRSGSETDEDGDDEEARRVRARTTSDEGVARGHDVGGDGFVFGDDDDVPMFPSDNFNPESEVGRQAPSSLPDRSSGMPWNVSASRHSSAQPLGSGLVARLSSSVGGLPGGMELGPPSALGRRGSRLTSASPLLGRGSGASRIGSPSLLTSNTEDEFADLDAQLGLGTDVEDFELYGPAADVDTQTAQQSSWIAMALENEANNFLSFVKTKINEQPRDQGEVGESTEMSNGITFEELLPPTQNSYIVGAQGLLHVLALVTRGLLEVTQGEPFGDIEISVANFT</sequence>
<reference evidence="2 3" key="1">
    <citation type="submission" date="2015-01" db="EMBL/GenBank/DDBJ databases">
        <title>The Genome Sequence of Exophiala oligosperma CBS72588.</title>
        <authorList>
            <consortium name="The Broad Institute Genomics Platform"/>
            <person name="Cuomo C."/>
            <person name="de Hoog S."/>
            <person name="Gorbushina A."/>
            <person name="Stielow B."/>
            <person name="Teixiera M."/>
            <person name="Abouelleil A."/>
            <person name="Chapman S.B."/>
            <person name="Priest M."/>
            <person name="Young S.K."/>
            <person name="Wortman J."/>
            <person name="Nusbaum C."/>
            <person name="Birren B."/>
        </authorList>
    </citation>
    <scope>NUCLEOTIDE SEQUENCE [LARGE SCALE GENOMIC DNA]</scope>
    <source>
        <strain evidence="2 3">CBS 72588</strain>
    </source>
</reference>
<feature type="region of interest" description="Disordered" evidence="1">
    <location>
        <begin position="35"/>
        <end position="58"/>
    </location>
</feature>
<dbReference type="RefSeq" id="XP_016267396.1">
    <property type="nucleotide sequence ID" value="XM_016403499.1"/>
</dbReference>
<organism evidence="2 3">
    <name type="scientific">Exophiala oligosperma</name>
    <dbReference type="NCBI Taxonomy" id="215243"/>
    <lineage>
        <taxon>Eukaryota</taxon>
        <taxon>Fungi</taxon>
        <taxon>Dikarya</taxon>
        <taxon>Ascomycota</taxon>
        <taxon>Pezizomycotina</taxon>
        <taxon>Eurotiomycetes</taxon>
        <taxon>Chaetothyriomycetidae</taxon>
        <taxon>Chaetothyriales</taxon>
        <taxon>Herpotrichiellaceae</taxon>
        <taxon>Exophiala</taxon>
    </lineage>
</organism>
<dbReference type="HOGENOM" id="CLU_025342_0_0_1"/>
<feature type="compositionally biased region" description="Polar residues" evidence="1">
    <location>
        <begin position="410"/>
        <end position="419"/>
    </location>
</feature>
<feature type="compositionally biased region" description="Polar residues" evidence="1">
    <location>
        <begin position="205"/>
        <end position="225"/>
    </location>
</feature>
<dbReference type="GeneID" id="27354850"/>
<protein>
    <recommendedName>
        <fullName evidence="4">Rad21/Rec8-like protein C-terminal eukaryotic domain-containing protein</fullName>
    </recommendedName>
</protein>
<gene>
    <name evidence="2" type="ORF">PV06_02776</name>
</gene>
<feature type="compositionally biased region" description="Polar residues" evidence="1">
    <location>
        <begin position="35"/>
        <end position="53"/>
    </location>
</feature>
<proteinExistence type="predicted"/>
<dbReference type="OrthoDB" id="5427633at2759"/>
<name>A0A0D2DX07_9EURO</name>
<keyword evidence="3" id="KW-1185">Reference proteome</keyword>
<evidence type="ECO:0008006" key="4">
    <source>
        <dbReference type="Google" id="ProtNLM"/>
    </source>
</evidence>
<dbReference type="CDD" id="cd21789">
    <property type="entry name" value="Rad21_Rec8_M_SpRec8p-like"/>
    <property type="match status" value="1"/>
</dbReference>
<dbReference type="STRING" id="215243.A0A0D2DX07"/>
<dbReference type="EMBL" id="KN847333">
    <property type="protein sequence ID" value="KIW47180.1"/>
    <property type="molecule type" value="Genomic_DNA"/>
</dbReference>
<feature type="compositionally biased region" description="Basic and acidic residues" evidence="1">
    <location>
        <begin position="344"/>
        <end position="365"/>
    </location>
</feature>
<evidence type="ECO:0000256" key="1">
    <source>
        <dbReference type="SAM" id="MobiDB-lite"/>
    </source>
</evidence>
<feature type="region of interest" description="Disordered" evidence="1">
    <location>
        <begin position="328"/>
        <end position="419"/>
    </location>
</feature>
<evidence type="ECO:0000313" key="2">
    <source>
        <dbReference type="EMBL" id="KIW47180.1"/>
    </source>
</evidence>
<evidence type="ECO:0000313" key="3">
    <source>
        <dbReference type="Proteomes" id="UP000053342"/>
    </source>
</evidence>
<feature type="compositionally biased region" description="Basic and acidic residues" evidence="1">
    <location>
        <begin position="239"/>
        <end position="249"/>
    </location>
</feature>
<dbReference type="AlphaFoldDB" id="A0A0D2DX07"/>